<dbReference type="Ensembl" id="ENSHHUT00000091405.1">
    <property type="protein sequence ID" value="ENSHHUP00000088646.1"/>
    <property type="gene ID" value="ENSHHUG00000051213.1"/>
</dbReference>
<feature type="domain" description="Neurotransmitter-gated ion-channel ligand-binding" evidence="1">
    <location>
        <begin position="34"/>
        <end position="131"/>
    </location>
</feature>
<dbReference type="STRING" id="62062.ENSHHUP00000088646"/>
<evidence type="ECO:0000313" key="2">
    <source>
        <dbReference type="Ensembl" id="ENSHHUP00000088646.1"/>
    </source>
</evidence>
<reference evidence="2" key="2">
    <citation type="submission" date="2025-08" db="UniProtKB">
        <authorList>
            <consortium name="Ensembl"/>
        </authorList>
    </citation>
    <scope>IDENTIFICATION</scope>
</reference>
<name>A0A4W5RFL5_9TELE</name>
<sequence length="142" mass="15970">YLYFSLCTLSLPPSLPLPSLLPFLFFCSNDDVALRVAIQAYSSGRVTWSPPALFCSSCGVKVAYFPLTRQNCTMVFKSYTCNSSEVDLQYAMDNQGNEIKEIQYDEGFSDEDMRRHTHTHPRQKGIEYGCADMAILVIVSVS</sequence>
<dbReference type="AlphaFoldDB" id="A0A4W5RFL5"/>
<protein>
    <recommendedName>
        <fullName evidence="1">Neurotransmitter-gated ion-channel ligand-binding domain-containing protein</fullName>
    </recommendedName>
</protein>
<dbReference type="SUPFAM" id="SSF63712">
    <property type="entry name" value="Nicotinic receptor ligand binding domain-like"/>
    <property type="match status" value="1"/>
</dbReference>
<organism evidence="2 3">
    <name type="scientific">Hucho hucho</name>
    <name type="common">huchen</name>
    <dbReference type="NCBI Taxonomy" id="62062"/>
    <lineage>
        <taxon>Eukaryota</taxon>
        <taxon>Metazoa</taxon>
        <taxon>Chordata</taxon>
        <taxon>Craniata</taxon>
        <taxon>Vertebrata</taxon>
        <taxon>Euteleostomi</taxon>
        <taxon>Actinopterygii</taxon>
        <taxon>Neopterygii</taxon>
        <taxon>Teleostei</taxon>
        <taxon>Protacanthopterygii</taxon>
        <taxon>Salmoniformes</taxon>
        <taxon>Salmonidae</taxon>
        <taxon>Salmoninae</taxon>
        <taxon>Hucho</taxon>
    </lineage>
</organism>
<keyword evidence="3" id="KW-1185">Reference proteome</keyword>
<dbReference type="InterPro" id="IPR006201">
    <property type="entry name" value="Neur_channel"/>
</dbReference>
<dbReference type="GO" id="GO:0004888">
    <property type="term" value="F:transmembrane signaling receptor activity"/>
    <property type="evidence" value="ECO:0007669"/>
    <property type="project" value="InterPro"/>
</dbReference>
<dbReference type="InterPro" id="IPR036734">
    <property type="entry name" value="Neur_chan_lig-bd_sf"/>
</dbReference>
<accession>A0A4W5RFL5</accession>
<dbReference type="Proteomes" id="UP000314982">
    <property type="component" value="Unassembled WGS sequence"/>
</dbReference>
<dbReference type="GeneTree" id="ENSGT00940000158661"/>
<dbReference type="Pfam" id="PF02931">
    <property type="entry name" value="Neur_chan_LBD"/>
    <property type="match status" value="1"/>
</dbReference>
<reference evidence="3" key="1">
    <citation type="submission" date="2018-06" db="EMBL/GenBank/DDBJ databases">
        <title>Genome assembly of Danube salmon.</title>
        <authorList>
            <person name="Macqueen D.J."/>
            <person name="Gundappa M.K."/>
        </authorList>
    </citation>
    <scope>NUCLEOTIDE SEQUENCE [LARGE SCALE GENOMIC DNA]</scope>
</reference>
<dbReference type="InterPro" id="IPR006202">
    <property type="entry name" value="Neur_chan_lig-bd"/>
</dbReference>
<evidence type="ECO:0000259" key="1">
    <source>
        <dbReference type="Pfam" id="PF02931"/>
    </source>
</evidence>
<evidence type="ECO:0000313" key="3">
    <source>
        <dbReference type="Proteomes" id="UP000314982"/>
    </source>
</evidence>
<proteinExistence type="predicted"/>
<dbReference type="PANTHER" id="PTHR18945">
    <property type="entry name" value="NEUROTRANSMITTER GATED ION CHANNEL"/>
    <property type="match status" value="1"/>
</dbReference>
<dbReference type="GO" id="GO:0016020">
    <property type="term" value="C:membrane"/>
    <property type="evidence" value="ECO:0007669"/>
    <property type="project" value="InterPro"/>
</dbReference>
<dbReference type="GO" id="GO:0005230">
    <property type="term" value="F:extracellular ligand-gated monoatomic ion channel activity"/>
    <property type="evidence" value="ECO:0007669"/>
    <property type="project" value="InterPro"/>
</dbReference>
<dbReference type="Gene3D" id="2.70.170.10">
    <property type="entry name" value="Neurotransmitter-gated ion-channel ligand-binding domain"/>
    <property type="match status" value="1"/>
</dbReference>
<reference evidence="2" key="3">
    <citation type="submission" date="2025-09" db="UniProtKB">
        <authorList>
            <consortium name="Ensembl"/>
        </authorList>
    </citation>
    <scope>IDENTIFICATION</scope>
</reference>